<feature type="domain" description="Tim10-like" evidence="12">
    <location>
        <begin position="15"/>
        <end position="78"/>
    </location>
</feature>
<dbReference type="GO" id="GO:0046872">
    <property type="term" value="F:metal ion binding"/>
    <property type="evidence" value="ECO:0007669"/>
    <property type="project" value="UniProtKB-KW"/>
</dbReference>
<evidence type="ECO:0000256" key="1">
    <source>
        <dbReference type="ARBA" id="ARBA00006720"/>
    </source>
</evidence>
<comment type="similarity">
    <text evidence="1 11">Belongs to the small Tim family.</text>
</comment>
<evidence type="ECO:0000256" key="7">
    <source>
        <dbReference type="ARBA" id="ARBA00023010"/>
    </source>
</evidence>
<gene>
    <name evidence="13" type="ORF">BCR41DRAFT_334645</name>
</gene>
<evidence type="ECO:0000256" key="2">
    <source>
        <dbReference type="ARBA" id="ARBA00022448"/>
    </source>
</evidence>
<comment type="function">
    <text evidence="11">Mitochondrial intermembrane chaperone that participates in the import and insertion of some multi-pass transmembrane proteins into the mitochondrial inner membrane. Also required for the transfer of beta-barrel precursors from the TOM complex to the sorting and assembly machinery (SAM complex) of the outer membrane. Acts as a chaperone-like protein that protects the hydrophobic precursors from aggregation and guide them through the mitochondrial intermembrane space.</text>
</comment>
<evidence type="ECO:0000256" key="4">
    <source>
        <dbReference type="ARBA" id="ARBA00022792"/>
    </source>
</evidence>
<evidence type="ECO:0000256" key="10">
    <source>
        <dbReference type="ARBA" id="ARBA00023186"/>
    </source>
</evidence>
<protein>
    <recommendedName>
        <fullName evidence="11">Mitochondrial import inner membrane translocase subunit</fullName>
    </recommendedName>
</protein>
<keyword evidence="14" id="KW-1185">Reference proteome</keyword>
<comment type="subcellular location">
    <subcellularLocation>
        <location evidence="11">Mitochondrion inner membrane</location>
        <topology evidence="11">Peripheral membrane protein</topology>
        <orientation evidence="11">Intermembrane side</orientation>
    </subcellularLocation>
</comment>
<keyword evidence="3" id="KW-0479">Metal-binding</keyword>
<dbReference type="Pfam" id="PF02953">
    <property type="entry name" value="zf-Tim10_DDP"/>
    <property type="match status" value="1"/>
</dbReference>
<proteinExistence type="inferred from homology"/>
<dbReference type="GO" id="GO:0051082">
    <property type="term" value="F:unfolded protein binding"/>
    <property type="evidence" value="ECO:0007669"/>
    <property type="project" value="EnsemblFungi"/>
</dbReference>
<dbReference type="RefSeq" id="XP_021882746.1">
    <property type="nucleotide sequence ID" value="XM_022021944.1"/>
</dbReference>
<dbReference type="OrthoDB" id="1551503at2759"/>
<keyword evidence="10 11" id="KW-0143">Chaperone</keyword>
<dbReference type="InterPro" id="IPR004217">
    <property type="entry name" value="Tim10-like"/>
</dbReference>
<accession>A0A1Y2GRR5</accession>
<evidence type="ECO:0000313" key="13">
    <source>
        <dbReference type="EMBL" id="ORZ20837.1"/>
    </source>
</evidence>
<keyword evidence="5" id="KW-0862">Zinc</keyword>
<dbReference type="Gene3D" id="1.10.287.810">
    <property type="entry name" value="Mitochondrial import inner membrane translocase subunit tim13 like domains"/>
    <property type="match status" value="1"/>
</dbReference>
<evidence type="ECO:0000256" key="3">
    <source>
        <dbReference type="ARBA" id="ARBA00022723"/>
    </source>
</evidence>
<keyword evidence="4 11" id="KW-0999">Mitochondrion inner membrane</keyword>
<evidence type="ECO:0000256" key="9">
    <source>
        <dbReference type="ARBA" id="ARBA00023157"/>
    </source>
</evidence>
<keyword evidence="7 11" id="KW-0811">Translocation</keyword>
<dbReference type="FunFam" id="1.10.287.810:FF:000008">
    <property type="entry name" value="Mitochondrial import inner membrane translocase subunit TIM9"/>
    <property type="match status" value="1"/>
</dbReference>
<evidence type="ECO:0000256" key="11">
    <source>
        <dbReference type="RuleBase" id="RU367043"/>
    </source>
</evidence>
<dbReference type="InterPro" id="IPR035427">
    <property type="entry name" value="Tim10-like_dom_sf"/>
</dbReference>
<dbReference type="AlphaFoldDB" id="A0A1Y2GRR5"/>
<keyword evidence="8 11" id="KW-0496">Mitochondrion</keyword>
<organism evidence="13 14">
    <name type="scientific">Lobosporangium transversale</name>
    <dbReference type="NCBI Taxonomy" id="64571"/>
    <lineage>
        <taxon>Eukaryota</taxon>
        <taxon>Fungi</taxon>
        <taxon>Fungi incertae sedis</taxon>
        <taxon>Mucoromycota</taxon>
        <taxon>Mortierellomycotina</taxon>
        <taxon>Mortierellomycetes</taxon>
        <taxon>Mortierellales</taxon>
        <taxon>Mortierellaceae</taxon>
        <taxon>Lobosporangium</taxon>
    </lineage>
</organism>
<keyword evidence="6 11" id="KW-0653">Protein transport</keyword>
<dbReference type="GO" id="GO:0042721">
    <property type="term" value="C:TIM22 mitochondrial import inner membrane insertion complex"/>
    <property type="evidence" value="ECO:0007669"/>
    <property type="project" value="EnsemblFungi"/>
</dbReference>
<sequence>MDFSQFNDAERNHLQRVMEQKQMKDFLKLYSGLVERCFNDCVNDFTSKTLTSKEEGCIQKCADKFLKHSERVGQRFAEANAEMMGGAK</sequence>
<reference evidence="13 14" key="1">
    <citation type="submission" date="2016-07" db="EMBL/GenBank/DDBJ databases">
        <title>Pervasive Adenine N6-methylation of Active Genes in Fungi.</title>
        <authorList>
            <consortium name="DOE Joint Genome Institute"/>
            <person name="Mondo S.J."/>
            <person name="Dannebaum R.O."/>
            <person name="Kuo R.C."/>
            <person name="Labutti K."/>
            <person name="Haridas S."/>
            <person name="Kuo A."/>
            <person name="Salamov A."/>
            <person name="Ahrendt S.R."/>
            <person name="Lipzen A."/>
            <person name="Sullivan W."/>
            <person name="Andreopoulos W.B."/>
            <person name="Clum A."/>
            <person name="Lindquist E."/>
            <person name="Daum C."/>
            <person name="Ramamoorthy G.K."/>
            <person name="Gryganskyi A."/>
            <person name="Culley D."/>
            <person name="Magnuson J.K."/>
            <person name="James T.Y."/>
            <person name="O'Malley M.A."/>
            <person name="Stajich J.E."/>
            <person name="Spatafora J.W."/>
            <person name="Visel A."/>
            <person name="Grigoriev I.V."/>
        </authorList>
    </citation>
    <scope>NUCLEOTIDE SEQUENCE [LARGE SCALE GENOMIC DNA]</scope>
    <source>
        <strain evidence="13 14">NRRL 3116</strain>
    </source>
</reference>
<dbReference type="GO" id="GO:0042719">
    <property type="term" value="C:mitochondrial intermembrane space chaperone complex"/>
    <property type="evidence" value="ECO:0007669"/>
    <property type="project" value="EnsemblFungi"/>
</dbReference>
<dbReference type="GO" id="GO:0015031">
    <property type="term" value="P:protein transport"/>
    <property type="evidence" value="ECO:0007669"/>
    <property type="project" value="UniProtKB-KW"/>
</dbReference>
<evidence type="ECO:0000259" key="12">
    <source>
        <dbReference type="Pfam" id="PF02953"/>
    </source>
</evidence>
<dbReference type="GO" id="GO:0045039">
    <property type="term" value="P:protein insertion into mitochondrial inner membrane"/>
    <property type="evidence" value="ECO:0007669"/>
    <property type="project" value="EnsemblFungi"/>
</dbReference>
<name>A0A1Y2GRR5_9FUNG</name>
<dbReference type="GeneID" id="33563788"/>
<dbReference type="FunCoup" id="A0A1Y2GRR5">
    <property type="interactions" value="528"/>
</dbReference>
<comment type="subunit">
    <text evidence="11">Heterohexamer.</text>
</comment>
<comment type="domain">
    <text evidence="11">The twin CX3C motif contains 4 conserved Cys residues that form 2 disulfide bonds in the mitochondrial intermembrane space.</text>
</comment>
<dbReference type="GO" id="GO:0140318">
    <property type="term" value="F:protein transporter activity"/>
    <property type="evidence" value="ECO:0007669"/>
    <property type="project" value="EnsemblFungi"/>
</dbReference>
<dbReference type="InterPro" id="IPR050673">
    <property type="entry name" value="Mito_inner_translocase_sub"/>
</dbReference>
<keyword evidence="4 11" id="KW-0472">Membrane</keyword>
<keyword evidence="2 11" id="KW-0813">Transport</keyword>
<comment type="caution">
    <text evidence="13">The sequence shown here is derived from an EMBL/GenBank/DDBJ whole genome shotgun (WGS) entry which is preliminary data.</text>
</comment>
<dbReference type="EMBL" id="MCFF01000012">
    <property type="protein sequence ID" value="ORZ20837.1"/>
    <property type="molecule type" value="Genomic_DNA"/>
</dbReference>
<dbReference type="STRING" id="64571.A0A1Y2GRR5"/>
<evidence type="ECO:0000256" key="5">
    <source>
        <dbReference type="ARBA" id="ARBA00022833"/>
    </source>
</evidence>
<dbReference type="InParanoid" id="A0A1Y2GRR5"/>
<dbReference type="Proteomes" id="UP000193648">
    <property type="component" value="Unassembled WGS sequence"/>
</dbReference>
<dbReference type="PANTHER" id="PTHR13172">
    <property type="entry name" value="MITOCHONDRIAL IMPORT INNER MEMBRANE TRANSLOCASE SUBUNIT TIM9B"/>
    <property type="match status" value="1"/>
</dbReference>
<keyword evidence="9 11" id="KW-1015">Disulfide bond</keyword>
<evidence type="ECO:0000313" key="14">
    <source>
        <dbReference type="Proteomes" id="UP000193648"/>
    </source>
</evidence>
<dbReference type="SUPFAM" id="SSF144122">
    <property type="entry name" value="Tim10-like"/>
    <property type="match status" value="1"/>
</dbReference>
<evidence type="ECO:0000256" key="6">
    <source>
        <dbReference type="ARBA" id="ARBA00022927"/>
    </source>
</evidence>
<evidence type="ECO:0000256" key="8">
    <source>
        <dbReference type="ARBA" id="ARBA00023128"/>
    </source>
</evidence>